<gene>
    <name evidence="1" type="ORF">SAMN04489716_4825</name>
</gene>
<proteinExistence type="predicted"/>
<accession>A0A1H2BSH2</accession>
<keyword evidence="2" id="KW-1185">Reference proteome</keyword>
<dbReference type="AlphaFoldDB" id="A0A1H2BSH2"/>
<dbReference type="EMBL" id="LT629758">
    <property type="protein sequence ID" value="SDT60726.1"/>
    <property type="molecule type" value="Genomic_DNA"/>
</dbReference>
<name>A0A1H2BSH2_9ACTN</name>
<sequence length="110" mass="12422">MEEKQSPLDRDLDAMAGDPRLSNVVRESLERLRSGVAGQEMAEMARDLLNGSIELRSLAKSPVYGDALFEGIEKYQRWESELSPEGRQELAETVRQTYGVDLNERPEPGR</sequence>
<dbReference type="STRING" id="113562.SAMN04489716_4825"/>
<evidence type="ECO:0000313" key="2">
    <source>
        <dbReference type="Proteomes" id="UP000198688"/>
    </source>
</evidence>
<dbReference type="Proteomes" id="UP000198688">
    <property type="component" value="Chromosome I"/>
</dbReference>
<organism evidence="1 2">
    <name type="scientific">Actinoplanes derwentensis</name>
    <dbReference type="NCBI Taxonomy" id="113562"/>
    <lineage>
        <taxon>Bacteria</taxon>
        <taxon>Bacillati</taxon>
        <taxon>Actinomycetota</taxon>
        <taxon>Actinomycetes</taxon>
        <taxon>Micromonosporales</taxon>
        <taxon>Micromonosporaceae</taxon>
        <taxon>Actinoplanes</taxon>
    </lineage>
</organism>
<evidence type="ECO:0000313" key="1">
    <source>
        <dbReference type="EMBL" id="SDT60726.1"/>
    </source>
</evidence>
<reference evidence="1 2" key="1">
    <citation type="submission" date="2016-10" db="EMBL/GenBank/DDBJ databases">
        <authorList>
            <person name="de Groot N.N."/>
        </authorList>
    </citation>
    <scope>NUCLEOTIDE SEQUENCE [LARGE SCALE GENOMIC DNA]</scope>
    <source>
        <strain evidence="1 2">DSM 43941</strain>
    </source>
</reference>
<protein>
    <submittedName>
        <fullName evidence="1">Uncharacterized protein</fullName>
    </submittedName>
</protein>